<reference evidence="1 2" key="2">
    <citation type="journal article" date="2011" name="J. Bacteriol.">
        <title>Complete genome sequences for the anaerobic, extremely thermophilic plant biomass-degrading bacteria Caldicellulosiruptor hydrothermalis, Caldicellulosiruptor kristjanssonii, Caldicellulosiruptor kronotskyensis, Caldicellulosiruptor owensenis, and Caldicellulosiruptor lactoaceticus.</title>
        <authorList>
            <person name="Blumer-Schuette S.E."/>
            <person name="Ozdemir I."/>
            <person name="Mistry D."/>
            <person name="Lucas S."/>
            <person name="Lapidus A."/>
            <person name="Cheng J.F."/>
            <person name="Goodwin L.A."/>
            <person name="Pitluck S."/>
            <person name="Land M.L."/>
            <person name="Hauser L.J."/>
            <person name="Woyke T."/>
            <person name="Mikhailova N."/>
            <person name="Pati A."/>
            <person name="Kyrpides N.C."/>
            <person name="Ivanova N."/>
            <person name="Detter J.C."/>
            <person name="Walston-Davenport K."/>
            <person name="Han S."/>
            <person name="Adams M.W."/>
            <person name="Kelly R.M."/>
        </authorList>
    </citation>
    <scope>NUCLEOTIDE SEQUENCE [LARGE SCALE GENOMIC DNA]</scope>
    <source>
        <strain evidence="2">DSM 18902 / VKM B-2412 / 2002</strain>
    </source>
</reference>
<protein>
    <submittedName>
        <fullName evidence="1">Uncharacterized protein</fullName>
    </submittedName>
</protein>
<sequence>MEIDTATNGVVNGSAGAWSVCFLFWKLRELEEYLLKNWIKKKRLLLEIC</sequence>
<keyword evidence="2" id="KW-1185">Reference proteome</keyword>
<dbReference type="PATRIC" id="fig|632348.3.peg.2634"/>
<dbReference type="RefSeq" id="WP_013431367.1">
    <property type="nucleotide sequence ID" value="NC_014720.1"/>
</dbReference>
<dbReference type="HOGENOM" id="CLU_3133406_0_0_9"/>
<reference key="1">
    <citation type="submission" date="2010-11" db="EMBL/GenBank/DDBJ databases">
        <title>Complete sequence of Caldicellulosiruptor kronotskyensis 2002.</title>
        <authorList>
            <consortium name="US DOE Joint Genome Institute"/>
            <person name="Lucas S."/>
            <person name="Copeland A."/>
            <person name="Lapidus A."/>
            <person name="Cheng J.-F."/>
            <person name="Bruce D."/>
            <person name="Goodwin L."/>
            <person name="Pitluck S."/>
            <person name="Davenport K."/>
            <person name="Detter J.C."/>
            <person name="Han C."/>
            <person name="Tapia R."/>
            <person name="Land M."/>
            <person name="Hauser L."/>
            <person name="Jeffries C."/>
            <person name="Kyrpides N."/>
            <person name="Ivanova N."/>
            <person name="Mikhailova N."/>
            <person name="Blumer-Schuette S.E."/>
            <person name="Kelly R.M."/>
            <person name="Woyke T."/>
        </authorList>
    </citation>
    <scope>NUCLEOTIDE SEQUENCE</scope>
    <source>
        <strain>2002</strain>
    </source>
</reference>
<dbReference type="KEGG" id="ckn:Calkro_2492"/>
<gene>
    <name evidence="1" type="ordered locus">Calkro_2492</name>
</gene>
<name>E4SHS7_CALK2</name>
<dbReference type="Proteomes" id="UP000006835">
    <property type="component" value="Chromosome"/>
</dbReference>
<accession>E4SHS7</accession>
<organism evidence="1 2">
    <name type="scientific">Caldicellulosiruptor kronotskyensis (strain DSM 18902 / VKM B-2412 / 2002)</name>
    <dbReference type="NCBI Taxonomy" id="632348"/>
    <lineage>
        <taxon>Bacteria</taxon>
        <taxon>Bacillati</taxon>
        <taxon>Bacillota</taxon>
        <taxon>Bacillota incertae sedis</taxon>
        <taxon>Caldicellulosiruptorales</taxon>
        <taxon>Caldicellulosiruptoraceae</taxon>
        <taxon>Caldicellulosiruptor</taxon>
    </lineage>
</organism>
<evidence type="ECO:0000313" key="2">
    <source>
        <dbReference type="Proteomes" id="UP000006835"/>
    </source>
</evidence>
<proteinExistence type="predicted"/>
<dbReference type="EMBL" id="CP002330">
    <property type="protein sequence ID" value="ADQ47302.1"/>
    <property type="molecule type" value="Genomic_DNA"/>
</dbReference>
<evidence type="ECO:0000313" key="1">
    <source>
        <dbReference type="EMBL" id="ADQ47302.1"/>
    </source>
</evidence>
<dbReference type="AlphaFoldDB" id="E4SHS7"/>